<keyword evidence="11" id="KW-0539">Nucleus</keyword>
<evidence type="ECO:0000259" key="15">
    <source>
        <dbReference type="PROSITE" id="PS50174"/>
    </source>
</evidence>
<dbReference type="PANTHER" id="PTHR46297">
    <property type="entry name" value="ZINC FINGER CCCH-TYPE WITH G PATCH DOMAIN-CONTAINING PROTEIN"/>
    <property type="match status" value="1"/>
</dbReference>
<feature type="domain" description="G-patch" evidence="15">
    <location>
        <begin position="257"/>
        <end position="303"/>
    </location>
</feature>
<protein>
    <recommendedName>
        <fullName evidence="3">Zinc finger CCCH-type with G patch domain-containing protein</fullName>
    </recommendedName>
</protein>
<evidence type="ECO:0000256" key="7">
    <source>
        <dbReference type="ARBA" id="ARBA00022833"/>
    </source>
</evidence>
<dbReference type="InterPro" id="IPR000467">
    <property type="entry name" value="G_patch_dom"/>
</dbReference>
<dbReference type="GO" id="GO:0001227">
    <property type="term" value="F:DNA-binding transcription repressor activity, RNA polymerase II-specific"/>
    <property type="evidence" value="ECO:0007669"/>
    <property type="project" value="TreeGrafter"/>
</dbReference>
<evidence type="ECO:0000313" key="18">
    <source>
        <dbReference type="WBParaSite" id="HPBE_0001223501-mRNA-1"/>
    </source>
</evidence>
<keyword evidence="4" id="KW-0678">Repressor</keyword>
<feature type="compositionally biased region" description="Acidic residues" evidence="13">
    <location>
        <begin position="17"/>
        <end position="27"/>
    </location>
</feature>
<reference evidence="18" key="2">
    <citation type="submission" date="2019-09" db="UniProtKB">
        <authorList>
            <consortium name="WormBaseParasite"/>
        </authorList>
    </citation>
    <scope>IDENTIFICATION</scope>
</reference>
<evidence type="ECO:0000256" key="5">
    <source>
        <dbReference type="ARBA" id="ARBA00022723"/>
    </source>
</evidence>
<evidence type="ECO:0000259" key="14">
    <source>
        <dbReference type="PROSITE" id="PS50103"/>
    </source>
</evidence>
<accession>A0A183FVB7</accession>
<keyword evidence="10" id="KW-0804">Transcription</keyword>
<dbReference type="PROSITE" id="PS50174">
    <property type="entry name" value="G_PATCH"/>
    <property type="match status" value="1"/>
</dbReference>
<dbReference type="WBParaSite" id="HPBE_0001223501-mRNA-1">
    <property type="protein sequence ID" value="HPBE_0001223501-mRNA-1"/>
    <property type="gene ID" value="HPBE_0001223501"/>
</dbReference>
<evidence type="ECO:0000256" key="13">
    <source>
        <dbReference type="SAM" id="MobiDB-lite"/>
    </source>
</evidence>
<evidence type="ECO:0000256" key="10">
    <source>
        <dbReference type="ARBA" id="ARBA00023163"/>
    </source>
</evidence>
<dbReference type="AlphaFoldDB" id="A0A183FVB7"/>
<feature type="region of interest" description="Disordered" evidence="13">
    <location>
        <begin position="17"/>
        <end position="40"/>
    </location>
</feature>
<keyword evidence="17" id="KW-1185">Reference proteome</keyword>
<dbReference type="GO" id="GO:0000978">
    <property type="term" value="F:RNA polymerase II cis-regulatory region sequence-specific DNA binding"/>
    <property type="evidence" value="ECO:0007669"/>
    <property type="project" value="TreeGrafter"/>
</dbReference>
<keyword evidence="8" id="KW-0805">Transcription regulation</keyword>
<organism evidence="17 18">
    <name type="scientific">Heligmosomoides polygyrus</name>
    <name type="common">Parasitic roundworm</name>
    <dbReference type="NCBI Taxonomy" id="6339"/>
    <lineage>
        <taxon>Eukaryota</taxon>
        <taxon>Metazoa</taxon>
        <taxon>Ecdysozoa</taxon>
        <taxon>Nematoda</taxon>
        <taxon>Chromadorea</taxon>
        <taxon>Rhabditida</taxon>
        <taxon>Rhabditina</taxon>
        <taxon>Rhabditomorpha</taxon>
        <taxon>Strongyloidea</taxon>
        <taxon>Heligmosomidae</taxon>
        <taxon>Heligmosomoides</taxon>
    </lineage>
</organism>
<evidence type="ECO:0000313" key="17">
    <source>
        <dbReference type="Proteomes" id="UP000050761"/>
    </source>
</evidence>
<dbReference type="Pfam" id="PF01585">
    <property type="entry name" value="G-patch"/>
    <property type="match status" value="1"/>
</dbReference>
<evidence type="ECO:0000256" key="12">
    <source>
        <dbReference type="PROSITE-ProRule" id="PRU00723"/>
    </source>
</evidence>
<feature type="zinc finger region" description="C3H1-type" evidence="12">
    <location>
        <begin position="97"/>
        <end position="124"/>
    </location>
</feature>
<evidence type="ECO:0000256" key="8">
    <source>
        <dbReference type="ARBA" id="ARBA00023015"/>
    </source>
</evidence>
<dbReference type="GO" id="GO:0008270">
    <property type="term" value="F:zinc ion binding"/>
    <property type="evidence" value="ECO:0007669"/>
    <property type="project" value="UniProtKB-KW"/>
</dbReference>
<keyword evidence="7 12" id="KW-0862">Zinc</keyword>
<evidence type="ECO:0000256" key="11">
    <source>
        <dbReference type="ARBA" id="ARBA00023242"/>
    </source>
</evidence>
<dbReference type="SMART" id="SM00356">
    <property type="entry name" value="ZnF_C3H1"/>
    <property type="match status" value="1"/>
</dbReference>
<dbReference type="PROSITE" id="PS50103">
    <property type="entry name" value="ZF_C3H1"/>
    <property type="match status" value="1"/>
</dbReference>
<dbReference type="Proteomes" id="UP000050761">
    <property type="component" value="Unassembled WGS sequence"/>
</dbReference>
<feature type="region of interest" description="Disordered" evidence="13">
    <location>
        <begin position="213"/>
        <end position="242"/>
    </location>
</feature>
<evidence type="ECO:0000313" key="16">
    <source>
        <dbReference type="EMBL" id="VDO91415.1"/>
    </source>
</evidence>
<dbReference type="OrthoDB" id="5842926at2759"/>
<dbReference type="GO" id="GO:0005634">
    <property type="term" value="C:nucleus"/>
    <property type="evidence" value="ECO:0007669"/>
    <property type="project" value="UniProtKB-SubCell"/>
</dbReference>
<keyword evidence="5 12" id="KW-0479">Metal-binding</keyword>
<dbReference type="Pfam" id="PF00642">
    <property type="entry name" value="zf-CCCH"/>
    <property type="match status" value="1"/>
</dbReference>
<feature type="compositionally biased region" description="Basic and acidic residues" evidence="13">
    <location>
        <begin position="233"/>
        <end position="242"/>
    </location>
</feature>
<accession>A0A3P8D541</accession>
<dbReference type="Gene3D" id="2.30.30.1190">
    <property type="match status" value="1"/>
</dbReference>
<sequence length="401" mass="44095">MRADLLELVQLLKEQAEEDEAVQEDGNECAPSTDASSAADLPDDFEDFIGMRCMAPYPSANLHVAHHAAVILEVLPPNGASMDKGLQARVLYSHPMINGMRPCSHFLSGTCRFEDKCKFSHGEIVPMNELNEYKDPDFSSLTLGSLVLVAVTTSPPLWEIGRIVAVDHEEVAVRILKSNTDVSSKLDQIVPLDGEVEGDLAAGIANFTDVNDDLSSPSVSHEYPSDAGDDEKNDSWKEQKGDRCGKVTVGDLGNWQGGGLGLKLMQKMGYKVGEGLGKNSDGIVHAIQAKICPKNSSVDACMTAKKKVVDGMQKVKTRVREEMKHAHNSLETDIFTFLNRKLEQQPKKTEYEEAKEDIQLLAKSSSKSLGLKDIDLGCELKQLRSKERKLKEVSGRGQFWH</sequence>
<reference evidence="16 17" key="1">
    <citation type="submission" date="2018-11" db="EMBL/GenBank/DDBJ databases">
        <authorList>
            <consortium name="Pathogen Informatics"/>
        </authorList>
    </citation>
    <scope>NUCLEOTIDE SEQUENCE [LARGE SCALE GENOMIC DNA]</scope>
</reference>
<gene>
    <name evidence="16" type="ORF">HPBE_LOCUS12236</name>
</gene>
<evidence type="ECO:0000256" key="3">
    <source>
        <dbReference type="ARBA" id="ARBA00022414"/>
    </source>
</evidence>
<dbReference type="CDD" id="cd20384">
    <property type="entry name" value="Tudor_ZGPAT"/>
    <property type="match status" value="1"/>
</dbReference>
<comment type="function">
    <text evidence="1">Transcription repressor.</text>
</comment>
<proteinExistence type="predicted"/>
<name>A0A183FVB7_HELPZ</name>
<evidence type="ECO:0000256" key="9">
    <source>
        <dbReference type="ARBA" id="ARBA00023125"/>
    </source>
</evidence>
<dbReference type="SMART" id="SM00443">
    <property type="entry name" value="G_patch"/>
    <property type="match status" value="1"/>
</dbReference>
<evidence type="ECO:0000256" key="6">
    <source>
        <dbReference type="ARBA" id="ARBA00022771"/>
    </source>
</evidence>
<dbReference type="PANTHER" id="PTHR46297:SF1">
    <property type="entry name" value="ZINC FINGER CCCH-TYPE WITH G PATCH DOMAIN-CONTAINING PROTEIN"/>
    <property type="match status" value="1"/>
</dbReference>
<dbReference type="EMBL" id="UZAH01027412">
    <property type="protein sequence ID" value="VDO91415.1"/>
    <property type="molecule type" value="Genomic_DNA"/>
</dbReference>
<feature type="domain" description="C3H1-type" evidence="14">
    <location>
        <begin position="97"/>
        <end position="124"/>
    </location>
</feature>
<dbReference type="InterPro" id="IPR000571">
    <property type="entry name" value="Znf_CCCH"/>
</dbReference>
<comment type="subcellular location">
    <subcellularLocation>
        <location evidence="2">Nucleus</location>
    </subcellularLocation>
</comment>
<keyword evidence="9" id="KW-0238">DNA-binding</keyword>
<evidence type="ECO:0000256" key="4">
    <source>
        <dbReference type="ARBA" id="ARBA00022491"/>
    </source>
</evidence>
<evidence type="ECO:0000256" key="2">
    <source>
        <dbReference type="ARBA" id="ARBA00004123"/>
    </source>
</evidence>
<keyword evidence="6 12" id="KW-0863">Zinc-finger</keyword>
<evidence type="ECO:0000256" key="1">
    <source>
        <dbReference type="ARBA" id="ARBA00004062"/>
    </source>
</evidence>